<reference evidence="5 6" key="1">
    <citation type="journal article" date="2016" name="DNA Res.">
        <title>The draft genome of MD-2 pineapple using hybrid error correction of long reads.</title>
        <authorList>
            <person name="Redwan R.M."/>
            <person name="Saidin A."/>
            <person name="Kumar S.V."/>
        </authorList>
    </citation>
    <scope>NUCLEOTIDE SEQUENCE [LARGE SCALE GENOMIC DNA]</scope>
    <source>
        <strain evidence="6">cv. MD2</strain>
        <tissue evidence="5">Leaf</tissue>
    </source>
</reference>
<dbReference type="AlphaFoldDB" id="A0A199VH71"/>
<keyword evidence="3" id="KW-0067">ATP-binding</keyword>
<dbReference type="InterPro" id="IPR043129">
    <property type="entry name" value="ATPase_NBD"/>
</dbReference>
<evidence type="ECO:0000256" key="4">
    <source>
        <dbReference type="SAM" id="MobiDB-lite"/>
    </source>
</evidence>
<dbReference type="GO" id="GO:0005524">
    <property type="term" value="F:ATP binding"/>
    <property type="evidence" value="ECO:0007669"/>
    <property type="project" value="UniProtKB-KW"/>
</dbReference>
<comment type="similarity">
    <text evidence="1">Belongs to the heat shock protein 70 family.</text>
</comment>
<accession>A0A199VH71</accession>
<gene>
    <name evidence="5" type="ORF">ACMD2_24391</name>
</gene>
<feature type="region of interest" description="Disordered" evidence="4">
    <location>
        <begin position="1"/>
        <end position="48"/>
    </location>
</feature>
<protein>
    <submittedName>
        <fullName evidence="5">Putative mediator of RNA polymerase II transcription subunit 37c</fullName>
    </submittedName>
</protein>
<dbReference type="GO" id="GO:0140662">
    <property type="term" value="F:ATP-dependent protein folding chaperone"/>
    <property type="evidence" value="ECO:0007669"/>
    <property type="project" value="InterPro"/>
</dbReference>
<dbReference type="PRINTS" id="PR00301">
    <property type="entry name" value="HEATSHOCK70"/>
</dbReference>
<dbReference type="Pfam" id="PF00012">
    <property type="entry name" value="HSP70"/>
    <property type="match status" value="1"/>
</dbReference>
<evidence type="ECO:0000313" key="6">
    <source>
        <dbReference type="Proteomes" id="UP000092600"/>
    </source>
</evidence>
<organism evidence="5 6">
    <name type="scientific">Ananas comosus</name>
    <name type="common">Pineapple</name>
    <name type="synonym">Ananas ananas</name>
    <dbReference type="NCBI Taxonomy" id="4615"/>
    <lineage>
        <taxon>Eukaryota</taxon>
        <taxon>Viridiplantae</taxon>
        <taxon>Streptophyta</taxon>
        <taxon>Embryophyta</taxon>
        <taxon>Tracheophyta</taxon>
        <taxon>Spermatophyta</taxon>
        <taxon>Magnoliopsida</taxon>
        <taxon>Liliopsida</taxon>
        <taxon>Poales</taxon>
        <taxon>Bromeliaceae</taxon>
        <taxon>Bromelioideae</taxon>
        <taxon>Ananas</taxon>
    </lineage>
</organism>
<dbReference type="PANTHER" id="PTHR19375">
    <property type="entry name" value="HEAT SHOCK PROTEIN 70KDA"/>
    <property type="match status" value="1"/>
</dbReference>
<evidence type="ECO:0000256" key="3">
    <source>
        <dbReference type="ARBA" id="ARBA00022840"/>
    </source>
</evidence>
<evidence type="ECO:0000256" key="2">
    <source>
        <dbReference type="ARBA" id="ARBA00022741"/>
    </source>
</evidence>
<dbReference type="EMBL" id="LSRQ01001832">
    <property type="protein sequence ID" value="OAY76358.1"/>
    <property type="molecule type" value="Genomic_DNA"/>
</dbReference>
<evidence type="ECO:0000256" key="1">
    <source>
        <dbReference type="ARBA" id="ARBA00007381"/>
    </source>
</evidence>
<dbReference type="Gene3D" id="3.30.420.40">
    <property type="match status" value="1"/>
</dbReference>
<dbReference type="STRING" id="4615.A0A199VH71"/>
<dbReference type="InterPro" id="IPR013126">
    <property type="entry name" value="Hsp_70_fam"/>
</dbReference>
<dbReference type="Proteomes" id="UP000092600">
    <property type="component" value="Unassembled WGS sequence"/>
</dbReference>
<feature type="compositionally biased region" description="Low complexity" evidence="4">
    <location>
        <begin position="1"/>
        <end position="23"/>
    </location>
</feature>
<dbReference type="SUPFAM" id="SSF53067">
    <property type="entry name" value="Actin-like ATPase domain"/>
    <property type="match status" value="1"/>
</dbReference>
<dbReference type="FunFam" id="3.30.420.40:FF:000028">
    <property type="entry name" value="heat shock 70 kDa protein-like"/>
    <property type="match status" value="1"/>
</dbReference>
<name>A0A199VH71_ANACO</name>
<keyword evidence="2" id="KW-0547">Nucleotide-binding</keyword>
<proteinExistence type="inferred from homology"/>
<feature type="compositionally biased region" description="Pro residues" evidence="4">
    <location>
        <begin position="24"/>
        <end position="47"/>
    </location>
</feature>
<comment type="caution">
    <text evidence="5">The sequence shown here is derived from an EMBL/GenBank/DDBJ whole genome shotgun (WGS) entry which is preliminary data.</text>
</comment>
<evidence type="ECO:0000313" key="5">
    <source>
        <dbReference type="EMBL" id="OAY76358.1"/>
    </source>
</evidence>
<sequence>MATTVAATMATTAAATTTTTTTPSSPPASSPPSPPARPRLCPPPSSPAPVFARSALSFSGYLVELERGGGGSGGGGGGGGGGADPSGPLVSVDNLRAYLQIINNASILGLDHDIADHAFELFRFGEGKERKDGDWETVEGKKKPHHPPLRRQHQFNLWQHDRVEIIANDQGNRTTPSYVAFTDSERLIGDAAKNQVAMNPTNTVFDTHGCCPTEPELLCRHLSERRVRRAQRRLVAPAAELRRRRWHPPPLLPRLLRPGAPPRMPEFFSSDQVAERSDTPQLAWFQGCDASVLIANPNGDDESHSGVDLLLSADSANA</sequence>